<organism evidence="2 3">
    <name type="scientific">Diaporthe eres</name>
    <name type="common">Phomopsis oblonga</name>
    <dbReference type="NCBI Taxonomy" id="83184"/>
    <lineage>
        <taxon>Eukaryota</taxon>
        <taxon>Fungi</taxon>
        <taxon>Dikarya</taxon>
        <taxon>Ascomycota</taxon>
        <taxon>Pezizomycotina</taxon>
        <taxon>Sordariomycetes</taxon>
        <taxon>Sordariomycetidae</taxon>
        <taxon>Diaporthales</taxon>
        <taxon>Diaporthaceae</taxon>
        <taxon>Diaporthe</taxon>
        <taxon>Diaporthe eres species complex</taxon>
    </lineage>
</organism>
<dbReference type="CDD" id="cd05120">
    <property type="entry name" value="APH_ChoK_like"/>
    <property type="match status" value="1"/>
</dbReference>
<evidence type="ECO:0000313" key="2">
    <source>
        <dbReference type="EMBL" id="KAK7730280.1"/>
    </source>
</evidence>
<reference evidence="2 3" key="1">
    <citation type="submission" date="2024-02" db="EMBL/GenBank/DDBJ databases">
        <title>De novo assembly and annotation of 12 fungi associated with fruit tree decline syndrome in Ontario, Canada.</title>
        <authorList>
            <person name="Sulman M."/>
            <person name="Ellouze W."/>
            <person name="Ilyukhin E."/>
        </authorList>
    </citation>
    <scope>NUCLEOTIDE SEQUENCE [LARGE SCALE GENOMIC DNA]</scope>
    <source>
        <strain evidence="2 3">M169</strain>
    </source>
</reference>
<proteinExistence type="predicted"/>
<name>A0ABR1P9Q9_DIAER</name>
<dbReference type="InterPro" id="IPR011009">
    <property type="entry name" value="Kinase-like_dom_sf"/>
</dbReference>
<keyword evidence="3" id="KW-1185">Reference proteome</keyword>
<dbReference type="EMBL" id="JAKNSF020000026">
    <property type="protein sequence ID" value="KAK7730280.1"/>
    <property type="molecule type" value="Genomic_DNA"/>
</dbReference>
<dbReference type="Gene3D" id="3.90.1200.10">
    <property type="match status" value="1"/>
</dbReference>
<dbReference type="PANTHER" id="PTHR21310:SF55">
    <property type="entry name" value="AMINOGLYCOSIDE PHOSPHOTRANSFERASE DOMAIN-CONTAINING PROTEIN"/>
    <property type="match status" value="1"/>
</dbReference>
<comment type="caution">
    <text evidence="2">The sequence shown here is derived from an EMBL/GenBank/DDBJ whole genome shotgun (WGS) entry which is preliminary data.</text>
</comment>
<sequence>MSVPDAASKNGDAAGPEAPDVNNTLYWRLLTVSLLKLNAASRRISSIFRRHRRPHVGHVYRLSRHMLVKTGSDVRLAEAATMKFIAENTNIPVPKVLSAFSRDGAVFIVMEKIQGQELAKLWHNLSDQTRSSLLDQLRQMADELRALQPPTEFAVGNCIGGSLQDFRQSRAPPPVRFGPFRTIQDFHSWLRDGLEKGQAENMEQADLEDMNEMITRQDGPWPPPVFTHGDLNPSNILVRDGKIVGIIDWEMAGWYPHYWEYTSLKIASDSVNPAWDDNIEKFLSPLPDELKMEKVRFRWWGNIC</sequence>
<gene>
    <name evidence="2" type="ORF">SLS63_005850</name>
</gene>
<dbReference type="Pfam" id="PF01636">
    <property type="entry name" value="APH"/>
    <property type="match status" value="1"/>
</dbReference>
<dbReference type="InterPro" id="IPR051678">
    <property type="entry name" value="AGP_Transferase"/>
</dbReference>
<dbReference type="Proteomes" id="UP001430848">
    <property type="component" value="Unassembled WGS sequence"/>
</dbReference>
<evidence type="ECO:0000259" key="1">
    <source>
        <dbReference type="Pfam" id="PF01636"/>
    </source>
</evidence>
<accession>A0ABR1P9Q9</accession>
<feature type="domain" description="Aminoglycoside phosphotransferase" evidence="1">
    <location>
        <begin position="76"/>
        <end position="284"/>
    </location>
</feature>
<protein>
    <recommendedName>
        <fullName evidence="1">Aminoglycoside phosphotransferase domain-containing protein</fullName>
    </recommendedName>
</protein>
<evidence type="ECO:0000313" key="3">
    <source>
        <dbReference type="Proteomes" id="UP001430848"/>
    </source>
</evidence>
<dbReference type="PANTHER" id="PTHR21310">
    <property type="entry name" value="AMINOGLYCOSIDE PHOSPHOTRANSFERASE-RELATED-RELATED"/>
    <property type="match status" value="1"/>
</dbReference>
<dbReference type="SUPFAM" id="SSF56112">
    <property type="entry name" value="Protein kinase-like (PK-like)"/>
    <property type="match status" value="1"/>
</dbReference>
<dbReference type="InterPro" id="IPR002575">
    <property type="entry name" value="Aminoglycoside_PTrfase"/>
</dbReference>